<dbReference type="PANTHER" id="PTHR31422:SF57">
    <property type="entry name" value="GTD-BINDING DOMAIN-CONTAINING PROTEIN"/>
    <property type="match status" value="1"/>
</dbReference>
<keyword evidence="3" id="KW-1133">Transmembrane helix</keyword>
<dbReference type="OrthoDB" id="1060521at2759"/>
<evidence type="ECO:0000313" key="8">
    <source>
        <dbReference type="Proteomes" id="UP000243975"/>
    </source>
</evidence>
<dbReference type="EMBL" id="LEKV01003401">
    <property type="protein sequence ID" value="KVI00058.1"/>
    <property type="molecule type" value="Genomic_DNA"/>
</dbReference>
<evidence type="ECO:0000256" key="4">
    <source>
        <dbReference type="ARBA" id="ARBA00023136"/>
    </source>
</evidence>
<evidence type="ECO:0000256" key="2">
    <source>
        <dbReference type="ARBA" id="ARBA00022692"/>
    </source>
</evidence>
<protein>
    <recommendedName>
        <fullName evidence="6">GTD-binding domain-containing protein</fullName>
    </recommendedName>
</protein>
<organism evidence="7 8">
    <name type="scientific">Cynara cardunculus var. scolymus</name>
    <name type="common">Globe artichoke</name>
    <name type="synonym">Cynara scolymus</name>
    <dbReference type="NCBI Taxonomy" id="59895"/>
    <lineage>
        <taxon>Eukaryota</taxon>
        <taxon>Viridiplantae</taxon>
        <taxon>Streptophyta</taxon>
        <taxon>Embryophyta</taxon>
        <taxon>Tracheophyta</taxon>
        <taxon>Spermatophyta</taxon>
        <taxon>Magnoliopsida</taxon>
        <taxon>eudicotyledons</taxon>
        <taxon>Gunneridae</taxon>
        <taxon>Pentapetalae</taxon>
        <taxon>asterids</taxon>
        <taxon>campanulids</taxon>
        <taxon>Asterales</taxon>
        <taxon>Asteraceae</taxon>
        <taxon>Carduoideae</taxon>
        <taxon>Cardueae</taxon>
        <taxon>Carduinae</taxon>
        <taxon>Cynara</taxon>
    </lineage>
</organism>
<dbReference type="STRING" id="59895.A0A118JZK7"/>
<dbReference type="OMA" id="KANIGTY"/>
<keyword evidence="8" id="KW-1185">Reference proteome</keyword>
<reference evidence="7 8" key="1">
    <citation type="journal article" date="2016" name="Sci. Rep.">
        <title>The genome sequence of the outbreeding globe artichoke constructed de novo incorporating a phase-aware low-pass sequencing strategy of F1 progeny.</title>
        <authorList>
            <person name="Scaglione D."/>
            <person name="Reyes-Chin-Wo S."/>
            <person name="Acquadro A."/>
            <person name="Froenicke L."/>
            <person name="Portis E."/>
            <person name="Beitel C."/>
            <person name="Tirone M."/>
            <person name="Mauro R."/>
            <person name="Lo Monaco A."/>
            <person name="Mauromicale G."/>
            <person name="Faccioli P."/>
            <person name="Cattivelli L."/>
            <person name="Rieseberg L."/>
            <person name="Michelmore R."/>
            <person name="Lanteri S."/>
        </authorList>
    </citation>
    <scope>NUCLEOTIDE SEQUENCE [LARGE SCALE GENOMIC DNA]</scope>
    <source>
        <strain evidence="7">2C</strain>
    </source>
</reference>
<dbReference type="PROSITE" id="PS51775">
    <property type="entry name" value="GTD_BINDING"/>
    <property type="match status" value="1"/>
</dbReference>
<feature type="coiled-coil region" evidence="5">
    <location>
        <begin position="103"/>
        <end position="148"/>
    </location>
</feature>
<dbReference type="GO" id="GO:0016020">
    <property type="term" value="C:membrane"/>
    <property type="evidence" value="ECO:0007669"/>
    <property type="project" value="UniProtKB-SubCell"/>
</dbReference>
<comment type="caution">
    <text evidence="7">The sequence shown here is derived from an EMBL/GenBank/DDBJ whole genome shotgun (WGS) entry which is preliminary data.</text>
</comment>
<keyword evidence="5" id="KW-0175">Coiled coil</keyword>
<dbReference type="AlphaFoldDB" id="A0A118JZK7"/>
<keyword evidence="4" id="KW-0472">Membrane</keyword>
<comment type="subcellular location">
    <subcellularLocation>
        <location evidence="1">Membrane</location>
    </subcellularLocation>
</comment>
<evidence type="ECO:0000256" key="3">
    <source>
        <dbReference type="ARBA" id="ARBA00022989"/>
    </source>
</evidence>
<name>A0A118JZK7_CYNCS</name>
<dbReference type="PANTHER" id="PTHR31422">
    <property type="entry name" value="BNAANNG28530D PROTEIN"/>
    <property type="match status" value="1"/>
</dbReference>
<dbReference type="Proteomes" id="UP000243975">
    <property type="component" value="Unassembled WGS sequence"/>
</dbReference>
<evidence type="ECO:0000256" key="1">
    <source>
        <dbReference type="ARBA" id="ARBA00004370"/>
    </source>
</evidence>
<dbReference type="Pfam" id="PF04576">
    <property type="entry name" value="Zein-binding"/>
    <property type="match status" value="1"/>
</dbReference>
<gene>
    <name evidence="7" type="ORF">Ccrd_021708</name>
</gene>
<dbReference type="InterPro" id="IPR007656">
    <property type="entry name" value="GTD-bd"/>
</dbReference>
<accession>A0A118JZK7</accession>
<keyword evidence="2" id="KW-0812">Transmembrane</keyword>
<evidence type="ECO:0000256" key="5">
    <source>
        <dbReference type="SAM" id="Coils"/>
    </source>
</evidence>
<dbReference type="Gramene" id="KVI00058">
    <property type="protein sequence ID" value="KVI00058"/>
    <property type="gene ID" value="Ccrd_021708"/>
</dbReference>
<evidence type="ECO:0000313" key="7">
    <source>
        <dbReference type="EMBL" id="KVI00058.1"/>
    </source>
</evidence>
<proteinExistence type="predicted"/>
<evidence type="ECO:0000259" key="6">
    <source>
        <dbReference type="PROSITE" id="PS51775"/>
    </source>
</evidence>
<feature type="domain" description="GTD-binding" evidence="6">
    <location>
        <begin position="69"/>
        <end position="167"/>
    </location>
</feature>
<sequence>MESESMHPSTSLVKCCECGCRYCDATDGSYYGTWLRSVKRKVDEYDEGGGKFFIPGLLIPKVARVEIENECAVLREMVSSQQSTIQDLIADLEEERYASASAANEAMSMILKLQREKAEIEMEARQFKRFSEEKMAHDQQELMALEELLYRREQSIQSLTCEVQAYKHRMISFGLTESEADGEKSFITRNNSVATNLESQFDFPSYDYPPLKCNLNENHAYQENDNETVDIEKYAFGETPRSLKDIEERINQLERSPRHSQPVLEKVIVGHSPMKKHSRRFSSDSVGSYFATVKEDLVLDSPRVGGNTRKMEFSQTDDFPSFKKVDTVSEFGDEMSDRIYTIDSIHNGNNDPKANIGTYDDFMSSPKESSSVTGIEDPEVKKLYARLHALEADRESMRQALISMRTDKAQLVLLKEIAQHLCKEMSPASKMPVKKPSGGAGSSFFSVVKWIVTFGYWKRAQRNQHIFSAVANNAGLLMVLERGPQLGQWRCLSSTQV</sequence>
<dbReference type="GO" id="GO:0080115">
    <property type="term" value="F:myosin XI tail binding"/>
    <property type="evidence" value="ECO:0007669"/>
    <property type="project" value="UniProtKB-ARBA"/>
</dbReference>